<dbReference type="NCBIfam" id="TIGR04294">
    <property type="entry name" value="pre_pil_HX9DG"/>
    <property type="match status" value="1"/>
</dbReference>
<dbReference type="InterPro" id="IPR027558">
    <property type="entry name" value="Pre_pil_HX9DG_C"/>
</dbReference>
<evidence type="ECO:0000256" key="2">
    <source>
        <dbReference type="SAM" id="Phobius"/>
    </source>
</evidence>
<evidence type="ECO:0000313" key="5">
    <source>
        <dbReference type="Proteomes" id="UP000503447"/>
    </source>
</evidence>
<feature type="region of interest" description="Disordered" evidence="1">
    <location>
        <begin position="1"/>
        <end position="23"/>
    </location>
</feature>
<dbReference type="Pfam" id="PF07963">
    <property type="entry name" value="N_methyl"/>
    <property type="match status" value="1"/>
</dbReference>
<dbReference type="InterPro" id="IPR011453">
    <property type="entry name" value="DUF1559"/>
</dbReference>
<dbReference type="InterPro" id="IPR012902">
    <property type="entry name" value="N_methyl_site"/>
</dbReference>
<dbReference type="Gene3D" id="3.30.700.10">
    <property type="entry name" value="Glycoprotein, Type 4 Pilin"/>
    <property type="match status" value="1"/>
</dbReference>
<dbReference type="NCBIfam" id="TIGR02532">
    <property type="entry name" value="IV_pilin_GFxxxE"/>
    <property type="match status" value="1"/>
</dbReference>
<keyword evidence="2" id="KW-1133">Transmembrane helix</keyword>
<dbReference type="KEGG" id="ftj:FTUN_4012"/>
<evidence type="ECO:0000256" key="1">
    <source>
        <dbReference type="SAM" id="MobiDB-lite"/>
    </source>
</evidence>
<feature type="transmembrane region" description="Helical" evidence="2">
    <location>
        <begin position="30"/>
        <end position="53"/>
    </location>
</feature>
<dbReference type="PROSITE" id="PS00409">
    <property type="entry name" value="PROKAR_NTER_METHYL"/>
    <property type="match status" value="1"/>
</dbReference>
<evidence type="ECO:0000313" key="4">
    <source>
        <dbReference type="EMBL" id="QJW96455.1"/>
    </source>
</evidence>
<protein>
    <recommendedName>
        <fullName evidence="3">DUF1559 domain-containing protein</fullName>
    </recommendedName>
</protein>
<name>A0A6M5YQZ6_9BACT</name>
<keyword evidence="5" id="KW-1185">Reference proteome</keyword>
<dbReference type="EMBL" id="CP053452">
    <property type="protein sequence ID" value="QJW96455.1"/>
    <property type="molecule type" value="Genomic_DNA"/>
</dbReference>
<dbReference type="PANTHER" id="PTHR30093:SF2">
    <property type="entry name" value="TYPE II SECRETION SYSTEM PROTEIN H"/>
    <property type="match status" value="1"/>
</dbReference>
<dbReference type="AlphaFoldDB" id="A0A6M5YQZ6"/>
<organism evidence="4 5">
    <name type="scientific">Frigoriglobus tundricola</name>
    <dbReference type="NCBI Taxonomy" id="2774151"/>
    <lineage>
        <taxon>Bacteria</taxon>
        <taxon>Pseudomonadati</taxon>
        <taxon>Planctomycetota</taxon>
        <taxon>Planctomycetia</taxon>
        <taxon>Gemmatales</taxon>
        <taxon>Gemmataceae</taxon>
        <taxon>Frigoriglobus</taxon>
    </lineage>
</organism>
<gene>
    <name evidence="4" type="ORF">FTUN_4012</name>
</gene>
<keyword evidence="2" id="KW-0472">Membrane</keyword>
<feature type="domain" description="DUF1559" evidence="3">
    <location>
        <begin position="54"/>
        <end position="311"/>
    </location>
</feature>
<keyword evidence="2" id="KW-0812">Transmembrane</keyword>
<dbReference type="Proteomes" id="UP000503447">
    <property type="component" value="Chromosome"/>
</dbReference>
<dbReference type="SUPFAM" id="SSF54523">
    <property type="entry name" value="Pili subunits"/>
    <property type="match status" value="1"/>
</dbReference>
<dbReference type="InterPro" id="IPR045584">
    <property type="entry name" value="Pilin-like"/>
</dbReference>
<evidence type="ECO:0000259" key="3">
    <source>
        <dbReference type="Pfam" id="PF07596"/>
    </source>
</evidence>
<proteinExistence type="predicted"/>
<reference evidence="5" key="1">
    <citation type="submission" date="2020-05" db="EMBL/GenBank/DDBJ databases">
        <title>Frigoriglobus tundricola gen. nov., sp. nov., a psychrotolerant cellulolytic planctomycete of the family Gemmataceae with two divergent copies of 16S rRNA gene.</title>
        <authorList>
            <person name="Kulichevskaya I.S."/>
            <person name="Ivanova A.A."/>
            <person name="Naumoff D.G."/>
            <person name="Beletsky A.V."/>
            <person name="Rijpstra W.I.C."/>
            <person name="Sinninghe Damste J.S."/>
            <person name="Mardanov A.V."/>
            <person name="Ravin N.V."/>
            <person name="Dedysh S.N."/>
        </authorList>
    </citation>
    <scope>NUCLEOTIDE SEQUENCE [LARGE SCALE GENOMIC DNA]</scope>
    <source>
        <strain evidence="5">PL17</strain>
    </source>
</reference>
<dbReference type="PANTHER" id="PTHR30093">
    <property type="entry name" value="GENERAL SECRETION PATHWAY PROTEIN G"/>
    <property type="match status" value="1"/>
</dbReference>
<accession>A0A6M5YQZ6</accession>
<feature type="compositionally biased region" description="Basic residues" evidence="1">
    <location>
        <begin position="13"/>
        <end position="23"/>
    </location>
</feature>
<dbReference type="Pfam" id="PF07596">
    <property type="entry name" value="SBP_bac_10"/>
    <property type="match status" value="1"/>
</dbReference>
<sequence length="330" mass="35169">MFPGAAAGDALRPRPRGRPMSRRTRPRRGFTLIELLVVIAIIAVLIGLLLPAVQKVRDAAARLRCANNLKQIGLALHSYHDADQSFPAGVRSAHVSEWGETDAPGWGWAAYLLPHVEQDNLFRTIRFDLSIADPRNAAARATPVAVFRCPSDAAPPTFTASHEGADGRTPGPPICDVAAANYLGMSTTDDFVEGDMFTVTWDGVLYPNSRVRLTDVTDGTSQTFAASERDQRHGQATWTGAVPGASSHAIGTDVWLDDNVALTLGFVGDAHKPGEVGATMASAHHTSAHGTGANFLFCDGHVKFLTPSIDFATFKALATRAGNEVVGADY</sequence>